<evidence type="ECO:0008006" key="4">
    <source>
        <dbReference type="Google" id="ProtNLM"/>
    </source>
</evidence>
<keyword evidence="3" id="KW-1185">Reference proteome</keyword>
<dbReference type="OMA" id="ADKMVIQ"/>
<feature type="coiled-coil region" evidence="1">
    <location>
        <begin position="216"/>
        <end position="261"/>
    </location>
</feature>
<evidence type="ECO:0000313" key="3">
    <source>
        <dbReference type="Proteomes" id="UP000688137"/>
    </source>
</evidence>
<protein>
    <recommendedName>
        <fullName evidence="4">Trichohyalin-plectin-homology domain-containing protein</fullName>
    </recommendedName>
</protein>
<dbReference type="Proteomes" id="UP000688137">
    <property type="component" value="Unassembled WGS sequence"/>
</dbReference>
<sequence>MTEDIVNLFVSKYGSTDAHKNQLLQQSIQKVLLKEGANSQVLSKLRSKLVQSKSQQQFFPTLGNGEQALPSKTPVDSQRKTFEPFTKRVQPFQRTYIQSFDQVSETSEKPPKSIYYVDRQDEDEWAALMKFDAQLYQKEQERKKELLQQKKAQMKMELDMQLKIKEERKKKEKDLEEKYDRFQSELLQKKNEQELEKQVSVKNKLLQLQAERDVQLNNKKKKHHSEDRELRNYKQEISRRYQEELQKQIDEENRIKQKKREYMFKVMKQSEVDKMVILQKQKEQEKLEQANCEKYGELLDQIEQRRIEENKKRKEKVDKNNAWSESQLLRYKLEKEDDDKLQYWKAIEEQKFLEEEQKKKNRVNELKQKTIQSLEQSIKLKQIKKLQEKELDDFQGKIWKEDTERFFQEEQNKLDQIKKVKLEHKKILQKQMHDKIKPERGEKMNIPELLQNKAILKTIKEQEIYDLEKIVV</sequence>
<organism evidence="2 3">
    <name type="scientific">Paramecium primaurelia</name>
    <dbReference type="NCBI Taxonomy" id="5886"/>
    <lineage>
        <taxon>Eukaryota</taxon>
        <taxon>Sar</taxon>
        <taxon>Alveolata</taxon>
        <taxon>Ciliophora</taxon>
        <taxon>Intramacronucleata</taxon>
        <taxon>Oligohymenophorea</taxon>
        <taxon>Peniculida</taxon>
        <taxon>Parameciidae</taxon>
        <taxon>Paramecium</taxon>
    </lineage>
</organism>
<reference evidence="2" key="1">
    <citation type="submission" date="2021-01" db="EMBL/GenBank/DDBJ databases">
        <authorList>
            <consortium name="Genoscope - CEA"/>
            <person name="William W."/>
        </authorList>
    </citation>
    <scope>NUCLEOTIDE SEQUENCE</scope>
</reference>
<name>A0A8S1NZJ4_PARPR</name>
<evidence type="ECO:0000256" key="1">
    <source>
        <dbReference type="SAM" id="Coils"/>
    </source>
</evidence>
<keyword evidence="1" id="KW-0175">Coiled coil</keyword>
<dbReference type="AlphaFoldDB" id="A0A8S1NZJ4"/>
<evidence type="ECO:0000313" key="2">
    <source>
        <dbReference type="EMBL" id="CAD8095596.1"/>
    </source>
</evidence>
<gene>
    <name evidence="2" type="ORF">PPRIM_AZ9-3.1.T0990048</name>
</gene>
<dbReference type="EMBL" id="CAJJDM010000102">
    <property type="protein sequence ID" value="CAD8095596.1"/>
    <property type="molecule type" value="Genomic_DNA"/>
</dbReference>
<proteinExistence type="predicted"/>
<feature type="coiled-coil region" evidence="1">
    <location>
        <begin position="133"/>
        <end position="192"/>
    </location>
</feature>
<comment type="caution">
    <text evidence="2">The sequence shown here is derived from an EMBL/GenBank/DDBJ whole genome shotgun (WGS) entry which is preliminary data.</text>
</comment>
<accession>A0A8S1NZJ4</accession>